<reference evidence="1 2" key="1">
    <citation type="submission" date="2019-03" db="EMBL/GenBank/DDBJ databases">
        <title>San Antonio Military Medical Center submission to MRSN (WRAIR), pending publication.</title>
        <authorList>
            <person name="Blyth D.M."/>
            <person name="Mccarthy S.L."/>
            <person name="Schall S.E."/>
            <person name="Stam J.A."/>
            <person name="Ong A.C."/>
            <person name="Mcgann P.T."/>
        </authorList>
    </citation>
    <scope>NUCLEOTIDE SEQUENCE [LARGE SCALE GENOMIC DNA]</scope>
    <source>
        <strain evidence="1 2">MRSN571793</strain>
    </source>
</reference>
<evidence type="ECO:0000313" key="2">
    <source>
        <dbReference type="Proteomes" id="UP000297861"/>
    </source>
</evidence>
<sequence length="127" mass="14723">MTQKELNEKATKETIASLLQDLRDSFAARSDEFFAVLGKKIQEREYNGRQLKRGIHDVIETCGYNQLSISDVLKSCDTQSPFRTVVYSVLMPNKIWQTVTRSEKAYLDDCSMYTNENEKPKLIKYID</sequence>
<comment type="caution">
    <text evidence="1">The sequence shown here is derived from an EMBL/GenBank/DDBJ whole genome shotgun (WGS) entry which is preliminary data.</text>
</comment>
<dbReference type="Proteomes" id="UP000297861">
    <property type="component" value="Unassembled WGS sequence"/>
</dbReference>
<proteinExistence type="predicted"/>
<name>A0A4Y8L034_9BACT</name>
<organism evidence="1 2">
    <name type="scientific">Dysgonomonas capnocytophagoides</name>
    <dbReference type="NCBI Taxonomy" id="45254"/>
    <lineage>
        <taxon>Bacteria</taxon>
        <taxon>Pseudomonadati</taxon>
        <taxon>Bacteroidota</taxon>
        <taxon>Bacteroidia</taxon>
        <taxon>Bacteroidales</taxon>
        <taxon>Dysgonomonadaceae</taxon>
        <taxon>Dysgonomonas</taxon>
    </lineage>
</organism>
<gene>
    <name evidence="1" type="ORF">E2605_18150</name>
</gene>
<dbReference type="AlphaFoldDB" id="A0A4Y8L034"/>
<dbReference type="RefSeq" id="WP_134437454.1">
    <property type="nucleotide sequence ID" value="NZ_SOML01000016.1"/>
</dbReference>
<dbReference type="EMBL" id="SOML01000016">
    <property type="protein sequence ID" value="TFD92767.1"/>
    <property type="molecule type" value="Genomic_DNA"/>
</dbReference>
<accession>A0A4Y8L034</accession>
<keyword evidence="2" id="KW-1185">Reference proteome</keyword>
<protein>
    <submittedName>
        <fullName evidence="1">Uncharacterized protein</fullName>
    </submittedName>
</protein>
<evidence type="ECO:0000313" key="1">
    <source>
        <dbReference type="EMBL" id="TFD92767.1"/>
    </source>
</evidence>